<comment type="caution">
    <text evidence="2">The sequence shown here is derived from an EMBL/GenBank/DDBJ whole genome shotgun (WGS) entry which is preliminary data.</text>
</comment>
<evidence type="ECO:0000313" key="2">
    <source>
        <dbReference type="EMBL" id="MDP9903124.1"/>
    </source>
</evidence>
<accession>A0AAW8D917</accession>
<evidence type="ECO:0000313" key="3">
    <source>
        <dbReference type="EMBL" id="MDQ0180223.1"/>
    </source>
</evidence>
<keyword evidence="4" id="KW-1185">Reference proteome</keyword>
<feature type="region of interest" description="Disordered" evidence="1">
    <location>
        <begin position="66"/>
        <end position="98"/>
    </location>
</feature>
<reference evidence="2 4" key="1">
    <citation type="submission" date="2023-07" db="EMBL/GenBank/DDBJ databases">
        <title>Sorghum-associated microbial communities from plants grown in Nebraska, USA.</title>
        <authorList>
            <person name="Schachtman D."/>
        </authorList>
    </citation>
    <scope>NUCLEOTIDE SEQUENCE</scope>
    <source>
        <strain evidence="2">DS1006</strain>
        <strain evidence="3 4">DS1016</strain>
    </source>
</reference>
<protein>
    <submittedName>
        <fullName evidence="2">Uncharacterized protein</fullName>
    </submittedName>
</protein>
<dbReference type="EMBL" id="JAUSRG010000001">
    <property type="protein sequence ID" value="MDP9903124.1"/>
    <property type="molecule type" value="Genomic_DNA"/>
</dbReference>
<dbReference type="AlphaFoldDB" id="A0AAW8D917"/>
<proteinExistence type="predicted"/>
<sequence>MRTTITVEDDTKTSRNNAAGTSKFHRFTFRTPMVDVSTIEWWRAQDDPSLSLRMLIREDIRTHGVTDTANRRVEPSPVAPAHDSPAQPEKAPDSSKLQRNTPEIALLREFWDEFEQEFTWDLVPFTFLRDLYLAWISRVRPETAPLGRNLFISALREHVADNPNWFCPADPQSNTYIGDRMSCPEPLIQEYQLARWINHGAACRKGASCCTRQNHRGFLRKRTGRDSHAAQMARIKRLEAEIAELSAQMPSA</sequence>
<dbReference type="RefSeq" id="WP_306958731.1">
    <property type="nucleotide sequence ID" value="NZ_JAUSRG010000001.1"/>
</dbReference>
<organism evidence="2 5">
    <name type="scientific">Arthrobacter bambusae</name>
    <dbReference type="NCBI Taxonomy" id="1338426"/>
    <lineage>
        <taxon>Bacteria</taxon>
        <taxon>Bacillati</taxon>
        <taxon>Actinomycetota</taxon>
        <taxon>Actinomycetes</taxon>
        <taxon>Micrococcales</taxon>
        <taxon>Micrococcaceae</taxon>
        <taxon>Arthrobacter</taxon>
    </lineage>
</organism>
<dbReference type="Proteomes" id="UP001230951">
    <property type="component" value="Unassembled WGS sequence"/>
</dbReference>
<evidence type="ECO:0000313" key="5">
    <source>
        <dbReference type="Proteomes" id="UP001242995"/>
    </source>
</evidence>
<dbReference type="Proteomes" id="UP001242995">
    <property type="component" value="Unassembled WGS sequence"/>
</dbReference>
<gene>
    <name evidence="2" type="ORF">J2S90_000064</name>
    <name evidence="3" type="ORF">J2S93_001639</name>
</gene>
<evidence type="ECO:0000256" key="1">
    <source>
        <dbReference type="SAM" id="MobiDB-lite"/>
    </source>
</evidence>
<dbReference type="EMBL" id="JAUSTF010000002">
    <property type="protein sequence ID" value="MDQ0180223.1"/>
    <property type="molecule type" value="Genomic_DNA"/>
</dbReference>
<name>A0AAW8D917_9MICC</name>
<evidence type="ECO:0000313" key="4">
    <source>
        <dbReference type="Proteomes" id="UP001230951"/>
    </source>
</evidence>